<dbReference type="AlphaFoldDB" id="A0A6B3W260"/>
<dbReference type="SUPFAM" id="SSF52821">
    <property type="entry name" value="Rhodanese/Cell cycle control phosphatase"/>
    <property type="match status" value="1"/>
</dbReference>
<protein>
    <recommendedName>
        <fullName evidence="5">Rhodanese-like domain-containing protein</fullName>
    </recommendedName>
</protein>
<dbReference type="EMBL" id="JAAIWN010000025">
    <property type="protein sequence ID" value="NEY81996.1"/>
    <property type="molecule type" value="Genomic_DNA"/>
</dbReference>
<dbReference type="Proteomes" id="UP000570010">
    <property type="component" value="Unassembled WGS sequence"/>
</dbReference>
<name>A0A6B3W260_9BACI</name>
<evidence type="ECO:0000313" key="3">
    <source>
        <dbReference type="Proteomes" id="UP000472971"/>
    </source>
</evidence>
<dbReference type="Gene3D" id="3.40.250.10">
    <property type="entry name" value="Rhodanese-like domain"/>
    <property type="match status" value="1"/>
</dbReference>
<evidence type="ECO:0000313" key="2">
    <source>
        <dbReference type="EMBL" id="NEY81996.1"/>
    </source>
</evidence>
<organism evidence="2 3">
    <name type="scientific">Bacillus aquiflavi</name>
    <dbReference type="NCBI Taxonomy" id="2672567"/>
    <lineage>
        <taxon>Bacteria</taxon>
        <taxon>Bacillati</taxon>
        <taxon>Bacillota</taxon>
        <taxon>Bacilli</taxon>
        <taxon>Bacillales</taxon>
        <taxon>Bacillaceae</taxon>
        <taxon>Bacillus</taxon>
    </lineage>
</organism>
<evidence type="ECO:0008006" key="5">
    <source>
        <dbReference type="Google" id="ProtNLM"/>
    </source>
</evidence>
<dbReference type="EMBL" id="JACEIO010000027">
    <property type="protein sequence ID" value="MBA4537739.1"/>
    <property type="molecule type" value="Genomic_DNA"/>
</dbReference>
<sequence length="107" mass="12350">MYFLLLLFIILSLPVVYRYYPVNIPHVSNLNKEFYKSSCIDLRDYQDSAGNPIEGAINIPCGYLNRYSNEIPTKEIYIIASSHLEKNVGSRILRKNGFKIKGYTLVK</sequence>
<accession>A0A6B3W260</accession>
<gene>
    <name evidence="2" type="ORF">G4D64_10910</name>
    <name evidence="1" type="ORF">H1Z61_11515</name>
</gene>
<evidence type="ECO:0000313" key="1">
    <source>
        <dbReference type="EMBL" id="MBA4537739.1"/>
    </source>
</evidence>
<keyword evidence="3" id="KW-1185">Reference proteome</keyword>
<dbReference type="Proteomes" id="UP000472971">
    <property type="component" value="Unassembled WGS sequence"/>
</dbReference>
<reference evidence="1 4" key="2">
    <citation type="submission" date="2020-07" db="EMBL/GenBank/DDBJ databases">
        <authorList>
            <person name="Feng H."/>
        </authorList>
    </citation>
    <scope>NUCLEOTIDE SEQUENCE [LARGE SCALE GENOMIC DNA]</scope>
    <source>
        <strain evidence="1">S-12</strain>
        <strain evidence="4">s-12</strain>
    </source>
</reference>
<comment type="caution">
    <text evidence="2">The sequence shown here is derived from an EMBL/GenBank/DDBJ whole genome shotgun (WGS) entry which is preliminary data.</text>
</comment>
<proteinExistence type="predicted"/>
<dbReference type="InterPro" id="IPR036873">
    <property type="entry name" value="Rhodanese-like_dom_sf"/>
</dbReference>
<dbReference type="RefSeq" id="WP_163242386.1">
    <property type="nucleotide sequence ID" value="NZ_CP082780.1"/>
</dbReference>
<reference evidence="2 3" key="1">
    <citation type="submission" date="2020-02" db="EMBL/GenBank/DDBJ databases">
        <title>Bacillus aquiflavi sp. nov., isolated from yellow water of strong flavor Chinese baijiu in Yibin region of China.</title>
        <authorList>
            <person name="Xie J."/>
        </authorList>
    </citation>
    <scope>NUCLEOTIDE SEQUENCE [LARGE SCALE GENOMIC DNA]</scope>
    <source>
        <strain evidence="2 3">3H-10</strain>
    </source>
</reference>
<evidence type="ECO:0000313" key="4">
    <source>
        <dbReference type="Proteomes" id="UP000570010"/>
    </source>
</evidence>